<dbReference type="InterPro" id="IPR036452">
    <property type="entry name" value="Ribo_hydro-like"/>
</dbReference>
<proteinExistence type="predicted"/>
<keyword evidence="3" id="KW-0378">Hydrolase</keyword>
<protein>
    <submittedName>
        <fullName evidence="3">Nucleoside hydrolase</fullName>
    </submittedName>
</protein>
<dbReference type="AlphaFoldDB" id="A0A430K5J3"/>
<feature type="chain" id="PRO_5019452981" evidence="1">
    <location>
        <begin position="19"/>
        <end position="324"/>
    </location>
</feature>
<dbReference type="Proteomes" id="UP000267585">
    <property type="component" value="Unassembled WGS sequence"/>
</dbReference>
<keyword evidence="1" id="KW-0732">Signal</keyword>
<dbReference type="RefSeq" id="WP_126161057.1">
    <property type="nucleotide sequence ID" value="NZ_RQPJ01000002.1"/>
</dbReference>
<dbReference type="InterPro" id="IPR001910">
    <property type="entry name" value="Inosine/uridine_hydrolase_dom"/>
</dbReference>
<dbReference type="GO" id="GO:0016799">
    <property type="term" value="F:hydrolase activity, hydrolyzing N-glycosyl compounds"/>
    <property type="evidence" value="ECO:0007669"/>
    <property type="project" value="InterPro"/>
</dbReference>
<comment type="caution">
    <text evidence="3">The sequence shown here is derived from an EMBL/GenBank/DDBJ whole genome shotgun (WGS) entry which is preliminary data.</text>
</comment>
<feature type="signal peptide" evidence="1">
    <location>
        <begin position="1"/>
        <end position="18"/>
    </location>
</feature>
<dbReference type="Gene3D" id="3.90.245.10">
    <property type="entry name" value="Ribonucleoside hydrolase-like"/>
    <property type="match status" value="1"/>
</dbReference>
<dbReference type="PANTHER" id="PTHR43264">
    <property type="match status" value="1"/>
</dbReference>
<dbReference type="OrthoDB" id="128573at2"/>
<dbReference type="PANTHER" id="PTHR43264:SF1">
    <property type="entry name" value="INOSINE_URIDINE-PREFERRING NUCLEOSIDE HYDROLASE DOMAIN-CONTAINING PROTEIN"/>
    <property type="match status" value="1"/>
</dbReference>
<reference evidence="3 4" key="1">
    <citation type="submission" date="2018-11" db="EMBL/GenBank/DDBJ databases">
        <title>Arenibacter aquaticus sp.nov., a marine bacterium isolated from surface seawater in the South China Sea.</title>
        <authorList>
            <person name="Guo J."/>
            <person name="Sun J."/>
        </authorList>
    </citation>
    <scope>NUCLEOTIDE SEQUENCE [LARGE SCALE GENOMIC DNA]</scope>
    <source>
        <strain evidence="3 4">GUO666</strain>
    </source>
</reference>
<dbReference type="SUPFAM" id="SSF53590">
    <property type="entry name" value="Nucleoside hydrolase"/>
    <property type="match status" value="1"/>
</dbReference>
<dbReference type="EMBL" id="RQPJ01000002">
    <property type="protein sequence ID" value="RTE54325.1"/>
    <property type="molecule type" value="Genomic_DNA"/>
</dbReference>
<evidence type="ECO:0000313" key="4">
    <source>
        <dbReference type="Proteomes" id="UP000267585"/>
    </source>
</evidence>
<evidence type="ECO:0000256" key="1">
    <source>
        <dbReference type="SAM" id="SignalP"/>
    </source>
</evidence>
<evidence type="ECO:0000259" key="2">
    <source>
        <dbReference type="Pfam" id="PF01156"/>
    </source>
</evidence>
<accession>A0A430K5J3</accession>
<dbReference type="Pfam" id="PF01156">
    <property type="entry name" value="IU_nuc_hydro"/>
    <property type="match status" value="1"/>
</dbReference>
<name>A0A430K5J3_9FLAO</name>
<feature type="domain" description="Inosine/uridine-preferring nucleoside hydrolase" evidence="2">
    <location>
        <begin position="22"/>
        <end position="298"/>
    </location>
</feature>
<organism evidence="3 4">
    <name type="scientific">Arenibacter aquaticus</name>
    <dbReference type="NCBI Taxonomy" id="2489054"/>
    <lineage>
        <taxon>Bacteria</taxon>
        <taxon>Pseudomonadati</taxon>
        <taxon>Bacteroidota</taxon>
        <taxon>Flavobacteriia</taxon>
        <taxon>Flavobacteriales</taxon>
        <taxon>Flavobacteriaceae</taxon>
        <taxon>Arenibacter</taxon>
    </lineage>
</organism>
<gene>
    <name evidence="3" type="ORF">EHW67_03925</name>
</gene>
<keyword evidence="4" id="KW-1185">Reference proteome</keyword>
<sequence>MKTLLWLPLLLLSIQSVAQTKVILDTDIDSDVDDVQALTMLHAYAKQGIIDLIGVIVTSSDSFSYKCANAINTFYDSAEIPIGFLKQQKNLSNFSKYTRQISAEFPHAIKTIDETTEAAVLYRKLLSQSEDNSVIIVTIGHLSSLQNLLKSEADSISPLSGKQLVNKKVKKWLCMGGTYPKGLEANFYRPDPVSTVYCLDNWEKEVIFCGWELGNKIITGGDYLKSALQSNNPVYRSYELYNNFKGRPAWDQAAVLLLDPNTTSKFFNINTNGYVSVQQDGSNKWHWKKSKKGKKHAFISIKENVDPETVAKTMDDLILQLESN</sequence>
<evidence type="ECO:0000313" key="3">
    <source>
        <dbReference type="EMBL" id="RTE54325.1"/>
    </source>
</evidence>